<accession>A0ACB9ZLJ6</accession>
<gene>
    <name evidence="1" type="ORF">M9H77_33092</name>
</gene>
<sequence length="526" mass="59401">MRTDIESLWVFALASKCKSFASINTLSFFLLLLLAYLFINLIYWFHPGGPAWGRCRRWISSKPIPGPKGLPILGSINLMLGLAHHKISAAASAYQAKRLMAFSFGETRAIVTCNPDVAKEILNGSDFADRPMKESADILMFNRAIGFAPYGVYWRTLRKIAATHLFCPKQIKASEDQRSEIVHQMVEMFHTRLGENIRVRDSLKLASLKNMMYSVFGRQYLHETTNELRMLVEEGYDLLGIVNWSDHFSWLADFDLQKVRLRCSSLVPKVNRFVTRIIEEHKAKPNQSHAGDFVDVLLNLQGTDKLSDSDMIAVLWEMILRGTDTVAALTEWILARIILHPDVQSKIHNELDNIIVGTSRAVTESDLTHMTYLPAVIKEVLRLHPPGPLLSWARMSIRDTTVDGYRVPKGTTAMVNMWAITRDPEVWEEPLSFKPERFMTRSPVKTEPFSVLGSDLRLAPFGSGRRTCPGKTLGLSTVTFWVASLLHEFEFGGEVEGGKVDLSEVLRLSCEMANPLVVALRPRRNG</sequence>
<reference evidence="2" key="1">
    <citation type="journal article" date="2023" name="Nat. Plants">
        <title>Single-cell RNA sequencing provides a high-resolution roadmap for understanding the multicellular compartmentation of specialized metabolism.</title>
        <authorList>
            <person name="Sun S."/>
            <person name="Shen X."/>
            <person name="Li Y."/>
            <person name="Li Y."/>
            <person name="Wang S."/>
            <person name="Li R."/>
            <person name="Zhang H."/>
            <person name="Shen G."/>
            <person name="Guo B."/>
            <person name="Wei J."/>
            <person name="Xu J."/>
            <person name="St-Pierre B."/>
            <person name="Chen S."/>
            <person name="Sun C."/>
        </authorList>
    </citation>
    <scope>NUCLEOTIDE SEQUENCE [LARGE SCALE GENOMIC DNA]</scope>
</reference>
<organism evidence="1 2">
    <name type="scientific">Catharanthus roseus</name>
    <name type="common">Madagascar periwinkle</name>
    <name type="synonym">Vinca rosea</name>
    <dbReference type="NCBI Taxonomy" id="4058"/>
    <lineage>
        <taxon>Eukaryota</taxon>
        <taxon>Viridiplantae</taxon>
        <taxon>Streptophyta</taxon>
        <taxon>Embryophyta</taxon>
        <taxon>Tracheophyta</taxon>
        <taxon>Spermatophyta</taxon>
        <taxon>Magnoliopsida</taxon>
        <taxon>eudicotyledons</taxon>
        <taxon>Gunneridae</taxon>
        <taxon>Pentapetalae</taxon>
        <taxon>asterids</taxon>
        <taxon>lamiids</taxon>
        <taxon>Gentianales</taxon>
        <taxon>Apocynaceae</taxon>
        <taxon>Rauvolfioideae</taxon>
        <taxon>Vinceae</taxon>
        <taxon>Catharanthinae</taxon>
        <taxon>Catharanthus</taxon>
    </lineage>
</organism>
<protein>
    <submittedName>
        <fullName evidence="1">Uncharacterized protein</fullName>
    </submittedName>
</protein>
<evidence type="ECO:0000313" key="1">
    <source>
        <dbReference type="EMBL" id="KAI5647087.1"/>
    </source>
</evidence>
<dbReference type="Proteomes" id="UP001060085">
    <property type="component" value="Linkage Group LG08"/>
</dbReference>
<name>A0ACB9ZLJ6_CATRO</name>
<comment type="caution">
    <text evidence="1">The sequence shown here is derived from an EMBL/GenBank/DDBJ whole genome shotgun (WGS) entry which is preliminary data.</text>
</comment>
<proteinExistence type="predicted"/>
<evidence type="ECO:0000313" key="2">
    <source>
        <dbReference type="Proteomes" id="UP001060085"/>
    </source>
</evidence>
<dbReference type="EMBL" id="CM044708">
    <property type="protein sequence ID" value="KAI5647087.1"/>
    <property type="molecule type" value="Genomic_DNA"/>
</dbReference>
<keyword evidence="2" id="KW-1185">Reference proteome</keyword>